<feature type="compositionally biased region" description="Acidic residues" evidence="1">
    <location>
        <begin position="119"/>
        <end position="145"/>
    </location>
</feature>
<proteinExistence type="predicted"/>
<comment type="caution">
    <text evidence="2">The sequence shown here is derived from an EMBL/GenBank/DDBJ whole genome shotgun (WGS) entry which is preliminary data.</text>
</comment>
<name>A0ABR1SA75_9PEZI</name>
<protein>
    <submittedName>
        <fullName evidence="2">Uncharacterized protein</fullName>
    </submittedName>
</protein>
<gene>
    <name evidence="2" type="ORF">PG991_005801</name>
</gene>
<reference evidence="2 3" key="1">
    <citation type="submission" date="2023-01" db="EMBL/GenBank/DDBJ databases">
        <title>Analysis of 21 Apiospora genomes using comparative genomics revels a genus with tremendous synthesis potential of carbohydrate active enzymes and secondary metabolites.</title>
        <authorList>
            <person name="Sorensen T."/>
        </authorList>
    </citation>
    <scope>NUCLEOTIDE SEQUENCE [LARGE SCALE GENOMIC DNA]</scope>
    <source>
        <strain evidence="2 3">CBS 20057</strain>
    </source>
</reference>
<keyword evidence="3" id="KW-1185">Reference proteome</keyword>
<accession>A0ABR1SA75</accession>
<feature type="region of interest" description="Disordered" evidence="1">
    <location>
        <begin position="111"/>
        <end position="151"/>
    </location>
</feature>
<dbReference type="Proteomes" id="UP001396898">
    <property type="component" value="Unassembled WGS sequence"/>
</dbReference>
<sequence>MDMLWSGFRRSPNRGDMSLFRRLSPRLLELAKRMYGEERVGQVRFGRIKETAYIVVILVKEPVGAEGPASDAITELNARFYEVLKDGQAGEAEAIAQCYQRRRRYRLHQRALRRGARPEDEEEEEQTEEVAEEDEEDQDEDEDETYDRYMEQQQLGKSLVDLFEVQVHHPISGRLLVGPIEKQKSFRGS</sequence>
<evidence type="ECO:0000313" key="3">
    <source>
        <dbReference type="Proteomes" id="UP001396898"/>
    </source>
</evidence>
<dbReference type="EMBL" id="JAQQWI010000007">
    <property type="protein sequence ID" value="KAK8028745.1"/>
    <property type="molecule type" value="Genomic_DNA"/>
</dbReference>
<organism evidence="2 3">
    <name type="scientific">Apiospora marii</name>
    <dbReference type="NCBI Taxonomy" id="335849"/>
    <lineage>
        <taxon>Eukaryota</taxon>
        <taxon>Fungi</taxon>
        <taxon>Dikarya</taxon>
        <taxon>Ascomycota</taxon>
        <taxon>Pezizomycotina</taxon>
        <taxon>Sordariomycetes</taxon>
        <taxon>Xylariomycetidae</taxon>
        <taxon>Amphisphaeriales</taxon>
        <taxon>Apiosporaceae</taxon>
        <taxon>Apiospora</taxon>
    </lineage>
</organism>
<evidence type="ECO:0000256" key="1">
    <source>
        <dbReference type="SAM" id="MobiDB-lite"/>
    </source>
</evidence>
<evidence type="ECO:0000313" key="2">
    <source>
        <dbReference type="EMBL" id="KAK8028745.1"/>
    </source>
</evidence>